<reference evidence="6 7" key="1">
    <citation type="submission" date="2018-11" db="EMBL/GenBank/DDBJ databases">
        <authorList>
            <person name="Li F."/>
        </authorList>
    </citation>
    <scope>NUCLEOTIDE SEQUENCE [LARGE SCALE GENOMIC DNA]</scope>
    <source>
        <strain evidence="6 7">Gsoil 097</strain>
    </source>
</reference>
<keyword evidence="3" id="KW-0804">Transcription</keyword>
<evidence type="ECO:0000256" key="3">
    <source>
        <dbReference type="ARBA" id="ARBA00023163"/>
    </source>
</evidence>
<feature type="region of interest" description="Disordered" evidence="4">
    <location>
        <begin position="39"/>
        <end position="64"/>
    </location>
</feature>
<feature type="compositionally biased region" description="Low complexity" evidence="4">
    <location>
        <begin position="10"/>
        <end position="25"/>
    </location>
</feature>
<dbReference type="PROSITE" id="PS01124">
    <property type="entry name" value="HTH_ARAC_FAMILY_2"/>
    <property type="match status" value="1"/>
</dbReference>
<dbReference type="GO" id="GO:0003700">
    <property type="term" value="F:DNA-binding transcription factor activity"/>
    <property type="evidence" value="ECO:0007669"/>
    <property type="project" value="InterPro"/>
</dbReference>
<evidence type="ECO:0000256" key="2">
    <source>
        <dbReference type="ARBA" id="ARBA00023125"/>
    </source>
</evidence>
<dbReference type="Pfam" id="PF12625">
    <property type="entry name" value="Arabinose_bd"/>
    <property type="match status" value="1"/>
</dbReference>
<evidence type="ECO:0000313" key="7">
    <source>
        <dbReference type="Proteomes" id="UP000267128"/>
    </source>
</evidence>
<dbReference type="GO" id="GO:0000976">
    <property type="term" value="F:transcription cis-regulatory region binding"/>
    <property type="evidence" value="ECO:0007669"/>
    <property type="project" value="TreeGrafter"/>
</dbReference>
<dbReference type="Gene3D" id="1.10.10.60">
    <property type="entry name" value="Homeodomain-like"/>
    <property type="match status" value="1"/>
</dbReference>
<accession>A0A3N0CJW2</accession>
<name>A0A3N0CJW2_9ACTN</name>
<feature type="region of interest" description="Disordered" evidence="4">
    <location>
        <begin position="1"/>
        <end position="25"/>
    </location>
</feature>
<dbReference type="EMBL" id="RJSE01000006">
    <property type="protein sequence ID" value="RNL63748.1"/>
    <property type="molecule type" value="Genomic_DNA"/>
</dbReference>
<dbReference type="AlphaFoldDB" id="A0A3N0CJW2"/>
<keyword evidence="1" id="KW-0805">Transcription regulation</keyword>
<dbReference type="GO" id="GO:0005829">
    <property type="term" value="C:cytosol"/>
    <property type="evidence" value="ECO:0007669"/>
    <property type="project" value="TreeGrafter"/>
</dbReference>
<dbReference type="PANTHER" id="PTHR47894:SF1">
    <property type="entry name" value="HTH-TYPE TRANSCRIPTIONAL REGULATOR VQSM"/>
    <property type="match status" value="1"/>
</dbReference>
<dbReference type="PROSITE" id="PS51257">
    <property type="entry name" value="PROKAR_LIPOPROTEIN"/>
    <property type="match status" value="1"/>
</dbReference>
<evidence type="ECO:0000313" key="6">
    <source>
        <dbReference type="EMBL" id="RNL63748.1"/>
    </source>
</evidence>
<gene>
    <name evidence="6" type="ORF">EFK50_08435</name>
</gene>
<feature type="compositionally biased region" description="Low complexity" evidence="4">
    <location>
        <begin position="39"/>
        <end position="57"/>
    </location>
</feature>
<organism evidence="6 7">
    <name type="scientific">Nocardioides marmoriginsengisoli</name>
    <dbReference type="NCBI Taxonomy" id="661483"/>
    <lineage>
        <taxon>Bacteria</taxon>
        <taxon>Bacillati</taxon>
        <taxon>Actinomycetota</taxon>
        <taxon>Actinomycetes</taxon>
        <taxon>Propionibacteriales</taxon>
        <taxon>Nocardioidaceae</taxon>
        <taxon>Nocardioides</taxon>
    </lineage>
</organism>
<dbReference type="OrthoDB" id="5241536at2"/>
<evidence type="ECO:0000256" key="4">
    <source>
        <dbReference type="SAM" id="MobiDB-lite"/>
    </source>
</evidence>
<dbReference type="SMART" id="SM00342">
    <property type="entry name" value="HTH_ARAC"/>
    <property type="match status" value="1"/>
</dbReference>
<dbReference type="Proteomes" id="UP000267128">
    <property type="component" value="Unassembled WGS sequence"/>
</dbReference>
<dbReference type="InterPro" id="IPR032687">
    <property type="entry name" value="AraC-type_N"/>
</dbReference>
<dbReference type="SUPFAM" id="SSF46689">
    <property type="entry name" value="Homeodomain-like"/>
    <property type="match status" value="1"/>
</dbReference>
<dbReference type="PANTHER" id="PTHR47894">
    <property type="entry name" value="HTH-TYPE TRANSCRIPTIONAL REGULATOR GADX"/>
    <property type="match status" value="1"/>
</dbReference>
<protein>
    <submittedName>
        <fullName evidence="6">AraC family transcriptional regulator</fullName>
    </submittedName>
</protein>
<sequence length="398" mass="43292">MPRSPSPGRTISASSSATTPSGSACRCWRRRSSTRTWARCAGPTYSSPGPSRSPASTRSRRPCTRASRAAWTWSRQTDRVTLLLEPEIRDWDFPRRATGIAVLVEHAEATGMPARTALAGTGLSVRYLAEAGREVTAEQELRVVRNLIRSDRPATRSAVALGRRYRVASFGIAGYALVSSRTLADAMDFALRYLDLTFTFSIPHARVDGDDVVIAAYSDTLPRDVRAFLVERDLAAIEAVLRELFLGDLPTRYDREAATVTFPASFLEAELPRASPAGMALAEELCAELAGRQRDTGPLVRQVRILIAQRLSYDPSLAGVAAALSVGERTLRRRLAVDGTSYQGLLDEVRAELAAQLLATGSLTVAQIARRLGYAHAGSFVDAHRRWHGRTPTGRGSA</sequence>
<dbReference type="InterPro" id="IPR009057">
    <property type="entry name" value="Homeodomain-like_sf"/>
</dbReference>
<dbReference type="InterPro" id="IPR018060">
    <property type="entry name" value="HTH_AraC"/>
</dbReference>
<dbReference type="Pfam" id="PF12833">
    <property type="entry name" value="HTH_18"/>
    <property type="match status" value="1"/>
</dbReference>
<keyword evidence="2" id="KW-0238">DNA-binding</keyword>
<proteinExistence type="predicted"/>
<evidence type="ECO:0000256" key="1">
    <source>
        <dbReference type="ARBA" id="ARBA00023015"/>
    </source>
</evidence>
<comment type="caution">
    <text evidence="6">The sequence shown here is derived from an EMBL/GenBank/DDBJ whole genome shotgun (WGS) entry which is preliminary data.</text>
</comment>
<feature type="domain" description="HTH araC/xylS-type" evidence="5">
    <location>
        <begin position="301"/>
        <end position="398"/>
    </location>
</feature>
<keyword evidence="7" id="KW-1185">Reference proteome</keyword>
<evidence type="ECO:0000259" key="5">
    <source>
        <dbReference type="PROSITE" id="PS01124"/>
    </source>
</evidence>